<keyword evidence="5" id="KW-1185">Reference proteome</keyword>
<gene>
    <name evidence="4" type="ORF">EV686_101600</name>
</gene>
<dbReference type="GO" id="GO:0016779">
    <property type="term" value="F:nucleotidyltransferase activity"/>
    <property type="evidence" value="ECO:0007669"/>
    <property type="project" value="UniProtKB-KW"/>
</dbReference>
<organism evidence="4 5">
    <name type="scientific">Paracandidimonas soli</name>
    <dbReference type="NCBI Taxonomy" id="1917182"/>
    <lineage>
        <taxon>Bacteria</taxon>
        <taxon>Pseudomonadati</taxon>
        <taxon>Pseudomonadota</taxon>
        <taxon>Betaproteobacteria</taxon>
        <taxon>Burkholderiales</taxon>
        <taxon>Alcaligenaceae</taxon>
        <taxon>Paracandidimonas</taxon>
    </lineage>
</organism>
<protein>
    <submittedName>
        <fullName evidence="4">MurNAc alpha-1-phosphate uridylyltransferase</fullName>
    </submittedName>
</protein>
<proteinExistence type="predicted"/>
<dbReference type="PANTHER" id="PTHR43584">
    <property type="entry name" value="NUCLEOTIDYL TRANSFERASE"/>
    <property type="match status" value="1"/>
</dbReference>
<dbReference type="Gene3D" id="3.90.550.10">
    <property type="entry name" value="Spore Coat Polysaccharide Biosynthesis Protein SpsA, Chain A"/>
    <property type="match status" value="1"/>
</dbReference>
<dbReference type="EMBL" id="SMBX01000001">
    <property type="protein sequence ID" value="TCV03137.1"/>
    <property type="molecule type" value="Genomic_DNA"/>
</dbReference>
<dbReference type="CDD" id="cd06422">
    <property type="entry name" value="NTP_transferase_like_1"/>
    <property type="match status" value="1"/>
</dbReference>
<reference evidence="4 5" key="1">
    <citation type="submission" date="2019-03" db="EMBL/GenBank/DDBJ databases">
        <title>Genomic Encyclopedia of Type Strains, Phase IV (KMG-IV): sequencing the most valuable type-strain genomes for metagenomic binning, comparative biology and taxonomic classification.</title>
        <authorList>
            <person name="Goeker M."/>
        </authorList>
    </citation>
    <scope>NUCLEOTIDE SEQUENCE [LARGE SCALE GENOMIC DNA]</scope>
    <source>
        <strain evidence="4 5">DSM 100048</strain>
    </source>
</reference>
<evidence type="ECO:0000256" key="2">
    <source>
        <dbReference type="ARBA" id="ARBA00022695"/>
    </source>
</evidence>
<keyword evidence="1 4" id="KW-0808">Transferase</keyword>
<dbReference type="NCBIfam" id="NF045761">
    <property type="entry name" value="NAMPUrTaseMurU"/>
    <property type="match status" value="1"/>
</dbReference>
<dbReference type="SUPFAM" id="SSF53448">
    <property type="entry name" value="Nucleotide-diphospho-sugar transferases"/>
    <property type="match status" value="1"/>
</dbReference>
<feature type="domain" description="Nucleotidyl transferase" evidence="3">
    <location>
        <begin position="3"/>
        <end position="128"/>
    </location>
</feature>
<comment type="caution">
    <text evidence="4">The sequence shown here is derived from an EMBL/GenBank/DDBJ whole genome shotgun (WGS) entry which is preliminary data.</text>
</comment>
<dbReference type="InterPro" id="IPR005835">
    <property type="entry name" value="NTP_transferase_dom"/>
</dbReference>
<sequence length="236" mass="25629">MRAMILAAGRGERMRPLTDHTPKPLLAVGGKPLIVWHIEKLVAAGLRDIIVNHAWLGEKIEAALGDGAAFGARISYSAESPGGLETAGGIAKALPFFQDEPFLVINGDIWTDWQPSQALSAAQRMRDDSNIDMWLWMTNNPPHHPEGDFALDDAGILHPRGQAQGQALTFTGIGIYRPGLFRALPPDTSVPLRPLMLHAMQTRSARGALHDGAWTDVGTPQRLETLDRQLAADSRA</sequence>
<dbReference type="OrthoDB" id="9788272at2"/>
<dbReference type="InterPro" id="IPR050065">
    <property type="entry name" value="GlmU-like"/>
</dbReference>
<accession>A0A4R3VCT1</accession>
<evidence type="ECO:0000313" key="5">
    <source>
        <dbReference type="Proteomes" id="UP000294692"/>
    </source>
</evidence>
<evidence type="ECO:0000256" key="1">
    <source>
        <dbReference type="ARBA" id="ARBA00022679"/>
    </source>
</evidence>
<name>A0A4R3VCT1_9BURK</name>
<keyword evidence="2 4" id="KW-0548">Nucleotidyltransferase</keyword>
<dbReference type="InterPro" id="IPR054790">
    <property type="entry name" value="MurU"/>
</dbReference>
<dbReference type="InterPro" id="IPR029044">
    <property type="entry name" value="Nucleotide-diphossugar_trans"/>
</dbReference>
<dbReference type="RefSeq" id="WP_132473316.1">
    <property type="nucleotide sequence ID" value="NZ_JBEBWM010000012.1"/>
</dbReference>
<evidence type="ECO:0000313" key="4">
    <source>
        <dbReference type="EMBL" id="TCV03137.1"/>
    </source>
</evidence>
<dbReference type="AlphaFoldDB" id="A0A4R3VCT1"/>
<dbReference type="Proteomes" id="UP000294692">
    <property type="component" value="Unassembled WGS sequence"/>
</dbReference>
<dbReference type="PANTHER" id="PTHR43584:SF8">
    <property type="entry name" value="N-ACETYLMURAMATE ALPHA-1-PHOSPHATE URIDYLYLTRANSFERASE"/>
    <property type="match status" value="1"/>
</dbReference>
<evidence type="ECO:0000259" key="3">
    <source>
        <dbReference type="Pfam" id="PF00483"/>
    </source>
</evidence>
<dbReference type="Pfam" id="PF00483">
    <property type="entry name" value="NTP_transferase"/>
    <property type="match status" value="1"/>
</dbReference>